<name>A0A6J5MCK4_9CAUD</name>
<dbReference type="EMBL" id="LR796432">
    <property type="protein sequence ID" value="CAB4144314.1"/>
    <property type="molecule type" value="Genomic_DNA"/>
</dbReference>
<gene>
    <name evidence="1" type="ORF">UFOVP468_22</name>
</gene>
<protein>
    <submittedName>
        <fullName evidence="1">Uncharacterized protein</fullName>
    </submittedName>
</protein>
<proteinExistence type="predicted"/>
<evidence type="ECO:0000313" key="1">
    <source>
        <dbReference type="EMBL" id="CAB4144314.1"/>
    </source>
</evidence>
<accession>A0A6J5MCK4</accession>
<organism evidence="1">
    <name type="scientific">uncultured Caudovirales phage</name>
    <dbReference type="NCBI Taxonomy" id="2100421"/>
    <lineage>
        <taxon>Viruses</taxon>
        <taxon>Duplodnaviria</taxon>
        <taxon>Heunggongvirae</taxon>
        <taxon>Uroviricota</taxon>
        <taxon>Caudoviricetes</taxon>
        <taxon>Peduoviridae</taxon>
        <taxon>Maltschvirus</taxon>
        <taxon>Maltschvirus maltsch</taxon>
    </lineage>
</organism>
<sequence length="70" mass="7353">MISATTALFQAIATANDYALGGAETVDKIFGEGFREEHPAAAAAFIAAFMQTCAKDFDTYMTARIAGIEG</sequence>
<reference evidence="1" key="1">
    <citation type="submission" date="2020-04" db="EMBL/GenBank/DDBJ databases">
        <authorList>
            <person name="Chiriac C."/>
            <person name="Salcher M."/>
            <person name="Ghai R."/>
            <person name="Kavagutti S V."/>
        </authorList>
    </citation>
    <scope>NUCLEOTIDE SEQUENCE</scope>
</reference>